<dbReference type="InterPro" id="IPR047951">
    <property type="entry name" value="Transpos_ISL3"/>
</dbReference>
<reference evidence="4" key="1">
    <citation type="journal article" date="2019" name="Int. J. Syst. Evol. Microbiol.">
        <title>The Global Catalogue of Microorganisms (GCM) 10K type strain sequencing project: providing services to taxonomists for standard genome sequencing and annotation.</title>
        <authorList>
            <consortium name="The Broad Institute Genomics Platform"/>
            <consortium name="The Broad Institute Genome Sequencing Center for Infectious Disease"/>
            <person name="Wu L."/>
            <person name="Ma J."/>
        </authorList>
    </citation>
    <scope>NUCLEOTIDE SEQUENCE [LARGE SCALE GENOMIC DNA]</scope>
    <source>
        <strain evidence="4">JCM 16014</strain>
    </source>
</reference>
<proteinExistence type="predicted"/>
<evidence type="ECO:0008006" key="5">
    <source>
        <dbReference type="Google" id="ProtNLM"/>
    </source>
</evidence>
<dbReference type="Pfam" id="PF01610">
    <property type="entry name" value="DDE_Tnp_ISL3"/>
    <property type="match status" value="1"/>
</dbReference>
<dbReference type="InterPro" id="IPR029261">
    <property type="entry name" value="Transposase_Znf"/>
</dbReference>
<dbReference type="EMBL" id="BAAAQN010000007">
    <property type="protein sequence ID" value="GAA2021187.1"/>
    <property type="molecule type" value="Genomic_DNA"/>
</dbReference>
<dbReference type="Pfam" id="PF14690">
    <property type="entry name" value="Zn_ribbon_ISL3"/>
    <property type="match status" value="1"/>
</dbReference>
<dbReference type="NCBIfam" id="NF033550">
    <property type="entry name" value="transpos_ISL3"/>
    <property type="match status" value="1"/>
</dbReference>
<comment type="caution">
    <text evidence="3">The sequence shown here is derived from an EMBL/GenBank/DDBJ whole genome shotgun (WGS) entry which is preliminary data.</text>
</comment>
<evidence type="ECO:0000259" key="2">
    <source>
        <dbReference type="Pfam" id="PF14690"/>
    </source>
</evidence>
<evidence type="ECO:0000259" key="1">
    <source>
        <dbReference type="Pfam" id="PF01610"/>
    </source>
</evidence>
<dbReference type="InterPro" id="IPR002560">
    <property type="entry name" value="Transposase_DDE"/>
</dbReference>
<evidence type="ECO:0000313" key="4">
    <source>
        <dbReference type="Proteomes" id="UP001500751"/>
    </source>
</evidence>
<keyword evidence="4" id="KW-1185">Reference proteome</keyword>
<accession>A0ABP5F999</accession>
<dbReference type="PANTHER" id="PTHR33498:SF1">
    <property type="entry name" value="TRANSPOSASE FOR INSERTION SEQUENCE ELEMENT IS1557"/>
    <property type="match status" value="1"/>
</dbReference>
<sequence length="341" mass="36458">MEDVLESWTAMLFGDDAEVVVESVCRCGSEVHIGVRGTADTAACPGCGVASCRVHDAYLRHPADVSLAGLPVQLALRVRRFVCEAAACSLRTFAEQIPGLTFRYGRCTLRLRALRERIGLALVGRAGARLTAAAGVPIGRRSLIRLVKSLPDPERPTPGVLGVDDFATRRGHRHSTVLTDHETHRVVEVLPGREAGPLARWLAEHPGVQIVCRDRAGAYAEGVRRGAPDAVQVADRYHLWANLGKAVEKEAAAHRDCLRAVTVPTADDTQTTESVEAVAAVLTGPFAERAREHHAMVHELLAAGHGIGAIAQHLGVGTAHRPALCTRRAMAGPGQRMAETA</sequence>
<feature type="domain" description="Transposase IS204/IS1001/IS1096/IS1165 zinc-finger" evidence="2">
    <location>
        <begin position="41"/>
        <end position="85"/>
    </location>
</feature>
<feature type="domain" description="Transposase IS204/IS1001/IS1096/IS1165 DDE" evidence="1">
    <location>
        <begin position="161"/>
        <end position="250"/>
    </location>
</feature>
<protein>
    <recommendedName>
        <fullName evidence="5">ISL3 family transposase</fullName>
    </recommendedName>
</protein>
<dbReference type="PANTHER" id="PTHR33498">
    <property type="entry name" value="TRANSPOSASE FOR INSERTION SEQUENCE ELEMENT IS1557"/>
    <property type="match status" value="1"/>
</dbReference>
<evidence type="ECO:0000313" key="3">
    <source>
        <dbReference type="EMBL" id="GAA2021187.1"/>
    </source>
</evidence>
<dbReference type="RefSeq" id="WP_425559125.1">
    <property type="nucleotide sequence ID" value="NZ_BAAAQN010000007.1"/>
</dbReference>
<gene>
    <name evidence="3" type="ORF">GCM10009839_17580</name>
</gene>
<name>A0ABP5F999_9ACTN</name>
<dbReference type="Proteomes" id="UP001500751">
    <property type="component" value="Unassembled WGS sequence"/>
</dbReference>
<organism evidence="3 4">
    <name type="scientific">Catenulispora yoronensis</name>
    <dbReference type="NCBI Taxonomy" id="450799"/>
    <lineage>
        <taxon>Bacteria</taxon>
        <taxon>Bacillati</taxon>
        <taxon>Actinomycetota</taxon>
        <taxon>Actinomycetes</taxon>
        <taxon>Catenulisporales</taxon>
        <taxon>Catenulisporaceae</taxon>
        <taxon>Catenulispora</taxon>
    </lineage>
</organism>